<evidence type="ECO:0000313" key="3">
    <source>
        <dbReference type="Proteomes" id="UP000623467"/>
    </source>
</evidence>
<evidence type="ECO:0000313" key="2">
    <source>
        <dbReference type="EMBL" id="KAF7326822.1"/>
    </source>
</evidence>
<dbReference type="EMBL" id="JACAZH010000091">
    <property type="protein sequence ID" value="KAF7326822.1"/>
    <property type="molecule type" value="Genomic_DNA"/>
</dbReference>
<dbReference type="AlphaFoldDB" id="A0A8H6WR91"/>
<dbReference type="Proteomes" id="UP000623467">
    <property type="component" value="Unassembled WGS sequence"/>
</dbReference>
<evidence type="ECO:0000256" key="1">
    <source>
        <dbReference type="SAM" id="MobiDB-lite"/>
    </source>
</evidence>
<comment type="caution">
    <text evidence="2">The sequence shown here is derived from an EMBL/GenBank/DDBJ whole genome shotgun (WGS) entry which is preliminary data.</text>
</comment>
<feature type="compositionally biased region" description="Pro residues" evidence="1">
    <location>
        <begin position="365"/>
        <end position="376"/>
    </location>
</feature>
<sequence length="511" mass="57289">MPRIPSNPSVPAHGPLFGAALIDDEFYTVYEGEPIFLCHFPSPQEAASVDTHDVYANFLTPTYISHGVPYVPFIPKCSPWYGELLGLFGSYTWQSVPIVELKPGKWAFDPAHVLKWYELEGKLQCVAQALLGGVPIRPKGFRPFGLPHRIGYMAEHSSEKAARHAVLKSRDGFLPLIAQISLFIFLHKIVENFDPVDWRAKVQSDARVSAAWWDQLERSAAGDMSLPRIGGVLDLRLHHGDDPLEKTPFDDIFAAAISFSLPMPLYIRWGRIIGNKSQIPNPPLLSAMGLIPDLAEQMYLRTIPGSVQFSPWASSIKEHPNPGSGHVSPWVALHDLVKEMTFRSLRDDKPFCSTPDAPADEPEPEPAPGPAKPFPPVEKYSGQRSGETMTSFLARRAGAREKAMASENEQQKQRREQREANASTGAVPGKTGARVYVWELRDGHYIRTAAGRDKYEDVWESYSESQRIYDWNTNEWDVCGAFGTNEDEQDLRPYTVIDFDNEEDDALHTPH</sequence>
<dbReference type="OrthoDB" id="3237250at2759"/>
<name>A0A8H6WR91_9AGAR</name>
<keyword evidence="3" id="KW-1185">Reference proteome</keyword>
<feature type="region of interest" description="Disordered" evidence="1">
    <location>
        <begin position="398"/>
        <end position="427"/>
    </location>
</feature>
<proteinExistence type="predicted"/>
<organism evidence="2 3">
    <name type="scientific">Mycena sanguinolenta</name>
    <dbReference type="NCBI Taxonomy" id="230812"/>
    <lineage>
        <taxon>Eukaryota</taxon>
        <taxon>Fungi</taxon>
        <taxon>Dikarya</taxon>
        <taxon>Basidiomycota</taxon>
        <taxon>Agaricomycotina</taxon>
        <taxon>Agaricomycetes</taxon>
        <taxon>Agaricomycetidae</taxon>
        <taxon>Agaricales</taxon>
        <taxon>Marasmiineae</taxon>
        <taxon>Mycenaceae</taxon>
        <taxon>Mycena</taxon>
    </lineage>
</organism>
<feature type="region of interest" description="Disordered" evidence="1">
    <location>
        <begin position="347"/>
        <end position="386"/>
    </location>
</feature>
<protein>
    <submittedName>
        <fullName evidence="2">Uncharacterized protein</fullName>
    </submittedName>
</protein>
<gene>
    <name evidence="2" type="ORF">MSAN_02494500</name>
</gene>
<feature type="compositionally biased region" description="Basic and acidic residues" evidence="1">
    <location>
        <begin position="398"/>
        <end position="419"/>
    </location>
</feature>
<accession>A0A8H6WR91</accession>
<reference evidence="2" key="1">
    <citation type="submission" date="2020-05" db="EMBL/GenBank/DDBJ databases">
        <title>Mycena genomes resolve the evolution of fungal bioluminescence.</title>
        <authorList>
            <person name="Tsai I.J."/>
        </authorList>
    </citation>
    <scope>NUCLEOTIDE SEQUENCE</scope>
    <source>
        <strain evidence="2">160909Yilan</strain>
    </source>
</reference>